<keyword evidence="2" id="KW-1185">Reference proteome</keyword>
<evidence type="ECO:0000313" key="1">
    <source>
        <dbReference type="EMBL" id="KAH3883725.1"/>
    </source>
</evidence>
<protein>
    <submittedName>
        <fullName evidence="1">Uncharacterized protein</fullName>
    </submittedName>
</protein>
<dbReference type="Proteomes" id="UP000828390">
    <property type="component" value="Unassembled WGS sequence"/>
</dbReference>
<gene>
    <name evidence="1" type="ORF">DPMN_007692</name>
</gene>
<dbReference type="EMBL" id="JAIWYP010000001">
    <property type="protein sequence ID" value="KAH3883725.1"/>
    <property type="molecule type" value="Genomic_DNA"/>
</dbReference>
<sequence length="96" mass="11091">MFRSLYPCVHKDTHRCGGFRCFIGGPRRGPDASGPDVRVNNAKSHTFWIPSYASYPLLRVILAYRIICYTSPRQLRRNHGGFALRCIIVHKVIFFH</sequence>
<organism evidence="1 2">
    <name type="scientific">Dreissena polymorpha</name>
    <name type="common">Zebra mussel</name>
    <name type="synonym">Mytilus polymorpha</name>
    <dbReference type="NCBI Taxonomy" id="45954"/>
    <lineage>
        <taxon>Eukaryota</taxon>
        <taxon>Metazoa</taxon>
        <taxon>Spiralia</taxon>
        <taxon>Lophotrochozoa</taxon>
        <taxon>Mollusca</taxon>
        <taxon>Bivalvia</taxon>
        <taxon>Autobranchia</taxon>
        <taxon>Heteroconchia</taxon>
        <taxon>Euheterodonta</taxon>
        <taxon>Imparidentia</taxon>
        <taxon>Neoheterodontei</taxon>
        <taxon>Myida</taxon>
        <taxon>Dreissenoidea</taxon>
        <taxon>Dreissenidae</taxon>
        <taxon>Dreissena</taxon>
    </lineage>
</organism>
<accession>A0A9D4RYG9</accession>
<evidence type="ECO:0000313" key="2">
    <source>
        <dbReference type="Proteomes" id="UP000828390"/>
    </source>
</evidence>
<name>A0A9D4RYG9_DREPO</name>
<dbReference type="AlphaFoldDB" id="A0A9D4RYG9"/>
<reference evidence="1" key="1">
    <citation type="journal article" date="2019" name="bioRxiv">
        <title>The Genome of the Zebra Mussel, Dreissena polymorpha: A Resource for Invasive Species Research.</title>
        <authorList>
            <person name="McCartney M.A."/>
            <person name="Auch B."/>
            <person name="Kono T."/>
            <person name="Mallez S."/>
            <person name="Zhang Y."/>
            <person name="Obille A."/>
            <person name="Becker A."/>
            <person name="Abrahante J.E."/>
            <person name="Garbe J."/>
            <person name="Badalamenti J.P."/>
            <person name="Herman A."/>
            <person name="Mangelson H."/>
            <person name="Liachko I."/>
            <person name="Sullivan S."/>
            <person name="Sone E.D."/>
            <person name="Koren S."/>
            <person name="Silverstein K.A.T."/>
            <person name="Beckman K.B."/>
            <person name="Gohl D.M."/>
        </authorList>
    </citation>
    <scope>NUCLEOTIDE SEQUENCE</scope>
    <source>
        <strain evidence="1">Duluth1</strain>
        <tissue evidence="1">Whole animal</tissue>
    </source>
</reference>
<reference evidence="1" key="2">
    <citation type="submission" date="2020-11" db="EMBL/GenBank/DDBJ databases">
        <authorList>
            <person name="McCartney M.A."/>
            <person name="Auch B."/>
            <person name="Kono T."/>
            <person name="Mallez S."/>
            <person name="Becker A."/>
            <person name="Gohl D.M."/>
            <person name="Silverstein K.A.T."/>
            <person name="Koren S."/>
            <person name="Bechman K.B."/>
            <person name="Herman A."/>
            <person name="Abrahante J.E."/>
            <person name="Garbe J."/>
        </authorList>
    </citation>
    <scope>NUCLEOTIDE SEQUENCE</scope>
    <source>
        <strain evidence="1">Duluth1</strain>
        <tissue evidence="1">Whole animal</tissue>
    </source>
</reference>
<proteinExistence type="predicted"/>
<comment type="caution">
    <text evidence="1">The sequence shown here is derived from an EMBL/GenBank/DDBJ whole genome shotgun (WGS) entry which is preliminary data.</text>
</comment>